<dbReference type="SUPFAM" id="SSF55073">
    <property type="entry name" value="Nucleotide cyclase"/>
    <property type="match status" value="1"/>
</dbReference>
<reference evidence="2 3" key="1">
    <citation type="submission" date="2017-10" db="EMBL/GenBank/DDBJ databases">
        <title>Sequencing the genomes of 1000 actinobacteria strains.</title>
        <authorList>
            <person name="Klenk H.-P."/>
        </authorList>
    </citation>
    <scope>NUCLEOTIDE SEQUENCE [LARGE SCALE GENOMIC DNA]</scope>
    <source>
        <strain evidence="2 3">DSM 18966</strain>
    </source>
</reference>
<dbReference type="CDD" id="cd01949">
    <property type="entry name" value="GGDEF"/>
    <property type="match status" value="1"/>
</dbReference>
<dbReference type="SMART" id="SM00028">
    <property type="entry name" value="TPR"/>
    <property type="match status" value="3"/>
</dbReference>
<gene>
    <name evidence="2" type="ORF">ATL42_0536</name>
</gene>
<dbReference type="InterPro" id="IPR043128">
    <property type="entry name" value="Rev_trsase/Diguanyl_cyclase"/>
</dbReference>
<evidence type="ECO:0000313" key="2">
    <source>
        <dbReference type="EMBL" id="PFG32692.1"/>
    </source>
</evidence>
<dbReference type="SUPFAM" id="SSF48452">
    <property type="entry name" value="TPR-like"/>
    <property type="match status" value="2"/>
</dbReference>
<dbReference type="EMBL" id="PDJG01000001">
    <property type="protein sequence ID" value="PFG32692.1"/>
    <property type="molecule type" value="Genomic_DNA"/>
</dbReference>
<dbReference type="GO" id="GO:1902201">
    <property type="term" value="P:negative regulation of bacterial-type flagellum-dependent cell motility"/>
    <property type="evidence" value="ECO:0007669"/>
    <property type="project" value="TreeGrafter"/>
</dbReference>
<dbReference type="Gene3D" id="1.25.40.10">
    <property type="entry name" value="Tetratricopeptide repeat domain"/>
    <property type="match status" value="1"/>
</dbReference>
<dbReference type="NCBIfam" id="TIGR00254">
    <property type="entry name" value="GGDEF"/>
    <property type="match status" value="1"/>
</dbReference>
<keyword evidence="3" id="KW-1185">Reference proteome</keyword>
<dbReference type="GO" id="GO:0043709">
    <property type="term" value="P:cell adhesion involved in single-species biofilm formation"/>
    <property type="evidence" value="ECO:0007669"/>
    <property type="project" value="TreeGrafter"/>
</dbReference>
<proteinExistence type="predicted"/>
<name>A0A2A9E391_9MICO</name>
<dbReference type="GO" id="GO:0005886">
    <property type="term" value="C:plasma membrane"/>
    <property type="evidence" value="ECO:0007669"/>
    <property type="project" value="TreeGrafter"/>
</dbReference>
<dbReference type="Pfam" id="PF13181">
    <property type="entry name" value="TPR_8"/>
    <property type="match status" value="1"/>
</dbReference>
<dbReference type="InterPro" id="IPR000160">
    <property type="entry name" value="GGDEF_dom"/>
</dbReference>
<dbReference type="Proteomes" id="UP000225548">
    <property type="component" value="Unassembled WGS sequence"/>
</dbReference>
<protein>
    <submittedName>
        <fullName evidence="2">Diguanylate cyclase (GGDEF)-like protein</fullName>
    </submittedName>
</protein>
<dbReference type="AlphaFoldDB" id="A0A2A9E391"/>
<dbReference type="InterPro" id="IPR011990">
    <property type="entry name" value="TPR-like_helical_dom_sf"/>
</dbReference>
<dbReference type="SMART" id="SM00267">
    <property type="entry name" value="GGDEF"/>
    <property type="match status" value="1"/>
</dbReference>
<evidence type="ECO:0000259" key="1">
    <source>
        <dbReference type="PROSITE" id="PS50887"/>
    </source>
</evidence>
<dbReference type="GO" id="GO:0052621">
    <property type="term" value="F:diguanylate cyclase activity"/>
    <property type="evidence" value="ECO:0007669"/>
    <property type="project" value="TreeGrafter"/>
</dbReference>
<dbReference type="InterPro" id="IPR019734">
    <property type="entry name" value="TPR_rpt"/>
</dbReference>
<dbReference type="InterPro" id="IPR029787">
    <property type="entry name" value="Nucleotide_cyclase"/>
</dbReference>
<evidence type="ECO:0000313" key="3">
    <source>
        <dbReference type="Proteomes" id="UP000225548"/>
    </source>
</evidence>
<sequence>MRKVDAGTGDTGPAGSVRALDADDVSQALDLLEESRSNDGSESLDRAVDLEKAARALGNVELTLRARLVQADAIERQGHLAEATQIMWQVHDYAADHDRPRLLAGSHLGLSWAFRDIGDRASYLEHSVKAVDALDEGVPLTMRARYLMRLADALGESGSAEESRARYEQADRLAEEAGDVALRLRSLNNRAYGEYAAGDLDQAQETVGRLLEVSEQHAIPLLPQVWDTIGRLQLALGDHAAAVASARRALAENSHPATREITADAEFNLTLAAALRGLGDHDGAQEALDRCRETSELHGLRTWRALAEEEQSAIHAGRGDFESAFRSYKEFYALEKEMVSHEREAQARLQQAMFETSEARQEAARFQHESLRDPLTQLFNRRHVDQTLPGLIVDGRSRGLYVAAALIDLDHFKRVNDTFSHAVGDEVLVQVGALIDELADSIVLPASAFAARLGGEEFLLVVQAADRSGVVTLVEGLRRAVADHDWSRLTGNLPVTVSIGIATSRDDDTQSTLLSRADSLMYAAKHAGRNRSSVDQPG</sequence>
<accession>A0A2A9E391</accession>
<dbReference type="PROSITE" id="PS50887">
    <property type="entry name" value="GGDEF"/>
    <property type="match status" value="1"/>
</dbReference>
<dbReference type="Gene3D" id="3.30.70.270">
    <property type="match status" value="1"/>
</dbReference>
<dbReference type="InterPro" id="IPR050469">
    <property type="entry name" value="Diguanylate_Cyclase"/>
</dbReference>
<comment type="caution">
    <text evidence="2">The sequence shown here is derived from an EMBL/GenBank/DDBJ whole genome shotgun (WGS) entry which is preliminary data.</text>
</comment>
<organism evidence="2 3">
    <name type="scientific">Sanguibacter antarcticus</name>
    <dbReference type="NCBI Taxonomy" id="372484"/>
    <lineage>
        <taxon>Bacteria</taxon>
        <taxon>Bacillati</taxon>
        <taxon>Actinomycetota</taxon>
        <taxon>Actinomycetes</taxon>
        <taxon>Micrococcales</taxon>
        <taxon>Sanguibacteraceae</taxon>
        <taxon>Sanguibacter</taxon>
    </lineage>
</organism>
<dbReference type="PANTHER" id="PTHR45138:SF9">
    <property type="entry name" value="DIGUANYLATE CYCLASE DGCM-RELATED"/>
    <property type="match status" value="1"/>
</dbReference>
<feature type="domain" description="GGDEF" evidence="1">
    <location>
        <begin position="400"/>
        <end position="537"/>
    </location>
</feature>
<dbReference type="Pfam" id="PF00990">
    <property type="entry name" value="GGDEF"/>
    <property type="match status" value="1"/>
</dbReference>
<dbReference type="PANTHER" id="PTHR45138">
    <property type="entry name" value="REGULATORY COMPONENTS OF SENSORY TRANSDUCTION SYSTEM"/>
    <property type="match status" value="1"/>
</dbReference>